<dbReference type="SUPFAM" id="SSF50952">
    <property type="entry name" value="Soluble quinoprotein glucose dehydrogenase"/>
    <property type="match status" value="1"/>
</dbReference>
<dbReference type="InterPro" id="IPR011042">
    <property type="entry name" value="6-blade_b-propeller_TolB-like"/>
</dbReference>
<keyword evidence="8" id="KW-1185">Reference proteome</keyword>
<evidence type="ECO:0000259" key="6">
    <source>
        <dbReference type="PROSITE" id="PS51007"/>
    </source>
</evidence>
<dbReference type="InterPro" id="IPR004155">
    <property type="entry name" value="PBS_lyase_HEAT"/>
</dbReference>
<keyword evidence="3 4" id="KW-0408">Iron</keyword>
<dbReference type="GO" id="GO:0020037">
    <property type="term" value="F:heme binding"/>
    <property type="evidence" value="ECO:0007669"/>
    <property type="project" value="InterPro"/>
</dbReference>
<dbReference type="InterPro" id="IPR036909">
    <property type="entry name" value="Cyt_c-like_dom_sf"/>
</dbReference>
<name>A0A8E6B6J8_9BACT</name>
<evidence type="ECO:0000256" key="5">
    <source>
        <dbReference type="SAM" id="SignalP"/>
    </source>
</evidence>
<dbReference type="Pfam" id="PF13646">
    <property type="entry name" value="HEAT_2"/>
    <property type="match status" value="1"/>
</dbReference>
<dbReference type="PANTHER" id="PTHR33546:SF1">
    <property type="entry name" value="LARGE, MULTIFUNCTIONAL SECRETED PROTEIN"/>
    <property type="match status" value="1"/>
</dbReference>
<dbReference type="InterPro" id="IPR013427">
    <property type="entry name" value="Haem-bd_dom_put"/>
</dbReference>
<dbReference type="PROSITE" id="PS51007">
    <property type="entry name" value="CYTC"/>
    <property type="match status" value="1"/>
</dbReference>
<dbReference type="InterPro" id="IPR055557">
    <property type="entry name" value="DUF7133"/>
</dbReference>
<dbReference type="SUPFAM" id="SSF48371">
    <property type="entry name" value="ARM repeat"/>
    <property type="match status" value="2"/>
</dbReference>
<dbReference type="NCBIfam" id="TIGR02604">
    <property type="entry name" value="Piru_Ver_Nterm"/>
    <property type="match status" value="1"/>
</dbReference>
<keyword evidence="1 4" id="KW-0349">Heme</keyword>
<proteinExistence type="predicted"/>
<accession>A0A8E6B6J8</accession>
<dbReference type="AlphaFoldDB" id="A0A8E6B6J8"/>
<dbReference type="Gene3D" id="1.10.760.10">
    <property type="entry name" value="Cytochrome c-like domain"/>
    <property type="match status" value="1"/>
</dbReference>
<evidence type="ECO:0000256" key="2">
    <source>
        <dbReference type="ARBA" id="ARBA00022723"/>
    </source>
</evidence>
<dbReference type="InterPro" id="IPR009056">
    <property type="entry name" value="Cyt_c-like_dom"/>
</dbReference>
<dbReference type="InterPro" id="IPR013428">
    <property type="entry name" value="Membrane-bound_put_N"/>
</dbReference>
<dbReference type="InterPro" id="IPR016024">
    <property type="entry name" value="ARM-type_fold"/>
</dbReference>
<keyword evidence="2 4" id="KW-0479">Metal-binding</keyword>
<evidence type="ECO:0000313" key="8">
    <source>
        <dbReference type="Proteomes" id="UP000676194"/>
    </source>
</evidence>
<reference evidence="7" key="1">
    <citation type="submission" date="2021-05" db="EMBL/GenBank/DDBJ databases">
        <title>Complete genome sequence of the cellulolytic planctomycete Telmatocola sphagniphila SP2T and characterization of the first cellulase from planctomycetes.</title>
        <authorList>
            <person name="Rakitin A.L."/>
            <person name="Beletsky A.V."/>
            <person name="Naumoff D.G."/>
            <person name="Kulichevskaya I.S."/>
            <person name="Mardanov A.V."/>
            <person name="Ravin N.V."/>
            <person name="Dedysh S.N."/>
        </authorList>
    </citation>
    <scope>NUCLEOTIDE SEQUENCE</scope>
    <source>
        <strain evidence="7">SP2T</strain>
    </source>
</reference>
<evidence type="ECO:0000256" key="3">
    <source>
        <dbReference type="ARBA" id="ARBA00023004"/>
    </source>
</evidence>
<dbReference type="KEGG" id="tsph:KIH39_03690"/>
<dbReference type="GO" id="GO:0009055">
    <property type="term" value="F:electron transfer activity"/>
    <property type="evidence" value="ECO:0007669"/>
    <property type="project" value="InterPro"/>
</dbReference>
<dbReference type="Proteomes" id="UP000676194">
    <property type="component" value="Chromosome"/>
</dbReference>
<keyword evidence="5" id="KW-0732">Signal</keyword>
<evidence type="ECO:0000256" key="4">
    <source>
        <dbReference type="PROSITE-ProRule" id="PRU00433"/>
    </source>
</evidence>
<sequence length="1032" mass="113381">MVKFLSSLCLVAFWNFSPAMAQSRAPRYHRVELNGQTFTLPVGFEIELVAAPPLVDRPIHADFDENGNLYVADSSGSNEPVQQQLLKKPHRILRLQDTQGSGKFDKRTIFADKMMFPEGAMWNNGSLYVAAPPSIWKLTDTTGMGVADKREEWFKGQTLTNCANDLHGPYAGPDGWIYWCKGAFAKQTYERPGKEPFVSRAAHIFRCRPDGTGLEAVMNGGMDNPVEVAFTPGGDRIFTTTFFQHPGGGNRDGLVHAIYGGVYGKNHDAILGHPRTSPELMPVLTHLGPAAPAGLMRYESEVFGEEYQHNLFAAQFNMHKISRHILEPNGSTFKTTDYDFLISDNFDFHPTDVLEDADGSLLVIDTGGWYKLCCPTSQLAKPDITGGIYRIRKSDTQKVDDPRGLKLNWKDPTESELAKRLEDPRPFVRKRTVELLATWGEKAIPILELVQKQKFTAIARLNCVWVAARLASPESKAYIQTTLNDADATVRQAALNSISLLKDSNAIVALRKIVSETNSSPIERRIASEALGRIGDATSVPVLLKQLALPADRVLEHALTFALIEIGDVVSVAGGSQDPNPKVRRAALIALDQMPGKKLAVESWKNLLQVNENELKPEEKAVTSKILWWVASHHPEWADALAEVVKAQLQKGSMDVETLAGFAADPKIQSVLAETLISPSAPAQALALKVLAAARLKQTPDLWTEALVALVEKPSASNQEFVFETIRSLKFSAAQAPRVSKSLALFASDTAKTAKIRIAALASIPVGSLELDAATFQFARQNLPDSVEVFRKAKLSSAQLIELTNDLKKAEPLQINRLVEAFDKSSDPQVGVALVQALKSGTARSSLQIDTLKSLFKKFGPTLAKEEMELYALIDTELLKQQAKLEEMMTKMKKGDIRKGQLIFNSQKAACITCHTMGYLGGNVGPELTNIGRIRTERDLLESIVFPSASIVRSYESVKVTTSSGQTYIGILKRENAQEVVLIQGAVGETRIARTDIEEMQPSKVSIMPAGLDQQMTLEELADLVAFLKSSK</sequence>
<dbReference type="Gene3D" id="1.25.10.10">
    <property type="entry name" value="Leucine-rich Repeat Variant"/>
    <property type="match status" value="2"/>
</dbReference>
<feature type="domain" description="Cytochrome c" evidence="6">
    <location>
        <begin position="895"/>
        <end position="1032"/>
    </location>
</feature>
<dbReference type="InterPro" id="IPR011041">
    <property type="entry name" value="Quinoprot_gluc/sorb_DH_b-prop"/>
</dbReference>
<organism evidence="7 8">
    <name type="scientific">Telmatocola sphagniphila</name>
    <dbReference type="NCBI Taxonomy" id="1123043"/>
    <lineage>
        <taxon>Bacteria</taxon>
        <taxon>Pseudomonadati</taxon>
        <taxon>Planctomycetota</taxon>
        <taxon>Planctomycetia</taxon>
        <taxon>Gemmatales</taxon>
        <taxon>Gemmataceae</taxon>
    </lineage>
</organism>
<gene>
    <name evidence="7" type="ORF">KIH39_03690</name>
</gene>
<dbReference type="Gene3D" id="2.120.10.30">
    <property type="entry name" value="TolB, C-terminal domain"/>
    <property type="match status" value="1"/>
</dbReference>
<dbReference type="EMBL" id="CP074694">
    <property type="protein sequence ID" value="QVL33030.1"/>
    <property type="molecule type" value="Genomic_DNA"/>
</dbReference>
<dbReference type="InterPro" id="IPR011989">
    <property type="entry name" value="ARM-like"/>
</dbReference>
<dbReference type="SMART" id="SM00567">
    <property type="entry name" value="EZ_HEAT"/>
    <property type="match status" value="3"/>
</dbReference>
<evidence type="ECO:0000256" key="1">
    <source>
        <dbReference type="ARBA" id="ARBA00022617"/>
    </source>
</evidence>
<dbReference type="Pfam" id="PF23500">
    <property type="entry name" value="DUF7133"/>
    <property type="match status" value="1"/>
</dbReference>
<dbReference type="SUPFAM" id="SSF46626">
    <property type="entry name" value="Cytochrome c"/>
    <property type="match status" value="1"/>
</dbReference>
<dbReference type="NCBIfam" id="TIGR02603">
    <property type="entry name" value="CxxCH_TIGR02603"/>
    <property type="match status" value="1"/>
</dbReference>
<feature type="signal peptide" evidence="5">
    <location>
        <begin position="1"/>
        <end position="21"/>
    </location>
</feature>
<dbReference type="RefSeq" id="WP_213497920.1">
    <property type="nucleotide sequence ID" value="NZ_CP074694.1"/>
</dbReference>
<protein>
    <submittedName>
        <fullName evidence="7">HEAT repeat domain-containing protein</fullName>
    </submittedName>
</protein>
<dbReference type="PANTHER" id="PTHR33546">
    <property type="entry name" value="LARGE, MULTIFUNCTIONAL SECRETED PROTEIN-RELATED"/>
    <property type="match status" value="1"/>
</dbReference>
<feature type="chain" id="PRO_5034706088" evidence="5">
    <location>
        <begin position="22"/>
        <end position="1032"/>
    </location>
</feature>
<dbReference type="GO" id="GO:0046872">
    <property type="term" value="F:metal ion binding"/>
    <property type="evidence" value="ECO:0007669"/>
    <property type="project" value="UniProtKB-KW"/>
</dbReference>
<evidence type="ECO:0000313" key="7">
    <source>
        <dbReference type="EMBL" id="QVL33030.1"/>
    </source>
</evidence>